<gene>
    <name evidence="1" type="ORF">BJ322DRAFT_1012110</name>
</gene>
<dbReference type="Proteomes" id="UP000736335">
    <property type="component" value="Unassembled WGS sequence"/>
</dbReference>
<proteinExistence type="predicted"/>
<dbReference type="EMBL" id="WIUZ02000017">
    <property type="protein sequence ID" value="KAF9779989.1"/>
    <property type="molecule type" value="Genomic_DNA"/>
</dbReference>
<dbReference type="OrthoDB" id="431557at2759"/>
<reference evidence="1" key="2">
    <citation type="submission" date="2020-11" db="EMBL/GenBank/DDBJ databases">
        <authorList>
            <consortium name="DOE Joint Genome Institute"/>
            <person name="Kuo A."/>
            <person name="Miyauchi S."/>
            <person name="Kiss E."/>
            <person name="Drula E."/>
            <person name="Kohler A."/>
            <person name="Sanchez-Garcia M."/>
            <person name="Andreopoulos B."/>
            <person name="Barry K.W."/>
            <person name="Bonito G."/>
            <person name="Buee M."/>
            <person name="Carver A."/>
            <person name="Chen C."/>
            <person name="Cichocki N."/>
            <person name="Clum A."/>
            <person name="Culley D."/>
            <person name="Crous P.W."/>
            <person name="Fauchery L."/>
            <person name="Girlanda M."/>
            <person name="Hayes R."/>
            <person name="Keri Z."/>
            <person name="Labutti K."/>
            <person name="Lipzen A."/>
            <person name="Lombard V."/>
            <person name="Magnuson J."/>
            <person name="Maillard F."/>
            <person name="Morin E."/>
            <person name="Murat C."/>
            <person name="Nolan M."/>
            <person name="Ohm R."/>
            <person name="Pangilinan J."/>
            <person name="Pereira M."/>
            <person name="Perotto S."/>
            <person name="Peter M."/>
            <person name="Riley R."/>
            <person name="Sitrit Y."/>
            <person name="Stielow B."/>
            <person name="Szollosi G."/>
            <person name="Zifcakova L."/>
            <person name="Stursova M."/>
            <person name="Spatafora J.W."/>
            <person name="Tedersoo L."/>
            <person name="Vaario L.-M."/>
            <person name="Yamada A."/>
            <person name="Yan M."/>
            <person name="Wang P."/>
            <person name="Xu J."/>
            <person name="Bruns T."/>
            <person name="Baldrian P."/>
            <person name="Vilgalys R."/>
            <person name="Henrissat B."/>
            <person name="Grigoriev I.V."/>
            <person name="Hibbett D."/>
            <person name="Nagy L.G."/>
            <person name="Martin F.M."/>
        </authorList>
    </citation>
    <scope>NUCLEOTIDE SEQUENCE</scope>
    <source>
        <strain evidence="1">UH-Tt-Lm1</strain>
    </source>
</reference>
<sequence>MTAGQEVGDPALRAGEAKTLSANRLAISYASASRRILIDAKIVDTLRVFRKDHRIEIDLNVEKGDGAEIKGIAVEVLSEAAKKYMPLQLASEAYESDPMFPPLLTAKLPSKLNLVIHLDADKPIPEVKWVKTGDVHEWVRSTFGRIFTDVSEGWEKKISVQDPDPAPTIRSILDGWAVNGNVGSQTERQRFVKTHLSETDNVLEILLRLIRGERATAFPQSNATVAATRNGVPGPLLAAIEGHAHGAQQTHVSLAVLAMFRMLMEFAKRADGEKGRGEVEERVGEIIRCLPVQLLHKSVEGMFKEWKAEKKGGNAPAR</sequence>
<organism evidence="1 2">
    <name type="scientific">Thelephora terrestris</name>
    <dbReference type="NCBI Taxonomy" id="56493"/>
    <lineage>
        <taxon>Eukaryota</taxon>
        <taxon>Fungi</taxon>
        <taxon>Dikarya</taxon>
        <taxon>Basidiomycota</taxon>
        <taxon>Agaricomycotina</taxon>
        <taxon>Agaricomycetes</taxon>
        <taxon>Thelephorales</taxon>
        <taxon>Thelephoraceae</taxon>
        <taxon>Thelephora</taxon>
    </lineage>
</organism>
<keyword evidence="2" id="KW-1185">Reference proteome</keyword>
<accession>A0A9P6H785</accession>
<reference evidence="1" key="1">
    <citation type="journal article" date="2020" name="Nat. Commun.">
        <title>Large-scale genome sequencing of mycorrhizal fungi provides insights into the early evolution of symbiotic traits.</title>
        <authorList>
            <person name="Miyauchi S."/>
            <person name="Kiss E."/>
            <person name="Kuo A."/>
            <person name="Drula E."/>
            <person name="Kohler A."/>
            <person name="Sanchez-Garcia M."/>
            <person name="Morin E."/>
            <person name="Andreopoulos B."/>
            <person name="Barry K.W."/>
            <person name="Bonito G."/>
            <person name="Buee M."/>
            <person name="Carver A."/>
            <person name="Chen C."/>
            <person name="Cichocki N."/>
            <person name="Clum A."/>
            <person name="Culley D."/>
            <person name="Crous P.W."/>
            <person name="Fauchery L."/>
            <person name="Girlanda M."/>
            <person name="Hayes R.D."/>
            <person name="Keri Z."/>
            <person name="LaButti K."/>
            <person name="Lipzen A."/>
            <person name="Lombard V."/>
            <person name="Magnuson J."/>
            <person name="Maillard F."/>
            <person name="Murat C."/>
            <person name="Nolan M."/>
            <person name="Ohm R.A."/>
            <person name="Pangilinan J."/>
            <person name="Pereira M.F."/>
            <person name="Perotto S."/>
            <person name="Peter M."/>
            <person name="Pfister S."/>
            <person name="Riley R."/>
            <person name="Sitrit Y."/>
            <person name="Stielow J.B."/>
            <person name="Szollosi G."/>
            <person name="Zifcakova L."/>
            <person name="Stursova M."/>
            <person name="Spatafora J.W."/>
            <person name="Tedersoo L."/>
            <person name="Vaario L.M."/>
            <person name="Yamada A."/>
            <person name="Yan M."/>
            <person name="Wang P."/>
            <person name="Xu J."/>
            <person name="Bruns T."/>
            <person name="Baldrian P."/>
            <person name="Vilgalys R."/>
            <person name="Dunand C."/>
            <person name="Henrissat B."/>
            <person name="Grigoriev I.V."/>
            <person name="Hibbett D."/>
            <person name="Nagy L.G."/>
            <person name="Martin F.M."/>
        </authorList>
    </citation>
    <scope>NUCLEOTIDE SEQUENCE</scope>
    <source>
        <strain evidence="1">UH-Tt-Lm1</strain>
    </source>
</reference>
<dbReference type="AlphaFoldDB" id="A0A9P6H785"/>
<protein>
    <submittedName>
        <fullName evidence="1">Uncharacterized protein</fullName>
    </submittedName>
</protein>
<name>A0A9P6H785_9AGAM</name>
<comment type="caution">
    <text evidence="1">The sequence shown here is derived from an EMBL/GenBank/DDBJ whole genome shotgun (WGS) entry which is preliminary data.</text>
</comment>
<evidence type="ECO:0000313" key="2">
    <source>
        <dbReference type="Proteomes" id="UP000736335"/>
    </source>
</evidence>
<evidence type="ECO:0000313" key="1">
    <source>
        <dbReference type="EMBL" id="KAF9779989.1"/>
    </source>
</evidence>